<proteinExistence type="predicted"/>
<dbReference type="EMBL" id="CP016428">
    <property type="protein sequence ID" value="ANW03129.1"/>
    <property type="molecule type" value="Genomic_DNA"/>
</dbReference>
<reference evidence="1 2" key="1">
    <citation type="submission" date="2016-07" db="EMBL/GenBank/DDBJ databases">
        <title>Complete genome sequence of Bradyrhizobium icense LMTR 13T, a potential inoculant strain isolated from lima bean (Phaseolus lunatus) in Peru.</title>
        <authorList>
            <person name="Ormeno-Orrillo E."/>
            <person name="Duran D."/>
            <person name="Rogel M.A."/>
            <person name="Rey L."/>
            <person name="Imperial J."/>
            <person name="Ruiz-Argueso T."/>
            <person name="Martinez-Romero E."/>
        </authorList>
    </citation>
    <scope>NUCLEOTIDE SEQUENCE [LARGE SCALE GENOMIC DNA]</scope>
    <source>
        <strain evidence="1 2">LMTR 13</strain>
    </source>
</reference>
<sequence length="319" mass="36712">MTKDHGPKPDDIDPYERQLLPPDGNFDNLVSNWRRVNSRLTIFLGAGASVGAKNRAGQLLPSALRLRDEIWLEFMCNDEERRAFGPNTLGMMTLEHAAALAEARAGRGAIEEYLTARFDCTRPLWQHAVLPFLGPKALFTTNYDELIEKGWRLQIGQPKTEEIFLRHNAAHLDSPAPRMSLFKPHGTMELAARQIGQGGLVITMFDYFRMIGDYKGMIERFLSDFNQSCVLFIGYAFMDMDIGAELFRLRQDRKIPWYAVFPRDDADVRRMYEQKFGILQINRRSLDFLVELDDRVDFIADKKWKFDQLSNLRGAGLIQ</sequence>
<keyword evidence="2" id="KW-1185">Reference proteome</keyword>
<dbReference type="Proteomes" id="UP000092839">
    <property type="component" value="Chromosome"/>
</dbReference>
<protein>
    <submittedName>
        <fullName evidence="1">Uncharacterized protein</fullName>
    </submittedName>
</protein>
<dbReference type="Pfam" id="PF13289">
    <property type="entry name" value="SIR2_2"/>
    <property type="match status" value="1"/>
</dbReference>
<organism evidence="1 2">
    <name type="scientific">Bradyrhizobium icense</name>
    <dbReference type="NCBI Taxonomy" id="1274631"/>
    <lineage>
        <taxon>Bacteria</taxon>
        <taxon>Pseudomonadati</taxon>
        <taxon>Pseudomonadota</taxon>
        <taxon>Alphaproteobacteria</taxon>
        <taxon>Hyphomicrobiales</taxon>
        <taxon>Nitrobacteraceae</taxon>
        <taxon>Bradyrhizobium</taxon>
    </lineage>
</organism>
<dbReference type="AlphaFoldDB" id="A0A1B1UK03"/>
<dbReference type="RefSeq" id="WP_065730316.1">
    <property type="nucleotide sequence ID" value="NZ_CP016428.1"/>
</dbReference>
<evidence type="ECO:0000313" key="2">
    <source>
        <dbReference type="Proteomes" id="UP000092839"/>
    </source>
</evidence>
<dbReference type="KEGG" id="bic:LMTR13_26300"/>
<accession>A0A1B1UK03</accession>
<gene>
    <name evidence="1" type="ORF">LMTR13_26300</name>
</gene>
<name>A0A1B1UK03_9BRAD</name>
<evidence type="ECO:0000313" key="1">
    <source>
        <dbReference type="EMBL" id="ANW03129.1"/>
    </source>
</evidence>